<reference evidence="1 2" key="1">
    <citation type="submission" date="2017-08" db="EMBL/GenBank/DDBJ databases">
        <title>Virgibacillus indicus sp. nov. and Virgibacillus profoundi sp. nov, two moderately halophilic bacteria isolated from marine sediment by using the Microfluidic Streak Plate.</title>
        <authorList>
            <person name="Xu B."/>
            <person name="Hu B."/>
            <person name="Wang J."/>
            <person name="Zhu Y."/>
            <person name="Huang L."/>
            <person name="Du W."/>
            <person name="Huang Y."/>
        </authorList>
    </citation>
    <scope>NUCLEOTIDE SEQUENCE [LARGE SCALE GENOMIC DNA]</scope>
    <source>
        <strain evidence="1 2">IO3-P2-C2</strain>
    </source>
</reference>
<accession>A0A265N9X6</accession>
<dbReference type="NCBIfam" id="TIGR03826">
    <property type="entry name" value="YvyF"/>
    <property type="match status" value="1"/>
</dbReference>
<dbReference type="OrthoDB" id="1739831at2"/>
<dbReference type="InterPro" id="IPR022258">
    <property type="entry name" value="Flagellar_operon_YvyF"/>
</dbReference>
<proteinExistence type="predicted"/>
<keyword evidence="2" id="KW-1185">Reference proteome</keyword>
<comment type="caution">
    <text evidence="1">The sequence shown here is derived from an EMBL/GenBank/DDBJ whole genome shotgun (WGS) entry which is preliminary data.</text>
</comment>
<sequence>MAELANCSRCNDVFVKGIRDICQKCYKEEEKVFEIVYRFLRERKNREATMEEIIKATGAKEAFIIKFIREKRLHPSQFPKLAYSCERCGTSIVSGHLCENCTKELRNDLLRHEELEKLAQSDKNKEKNTIYYNFEKK</sequence>
<dbReference type="Proteomes" id="UP000216498">
    <property type="component" value="Unassembled WGS sequence"/>
</dbReference>
<protein>
    <recommendedName>
        <fullName evidence="3">Flagellar protein</fullName>
    </recommendedName>
</protein>
<evidence type="ECO:0000313" key="2">
    <source>
        <dbReference type="Proteomes" id="UP000216498"/>
    </source>
</evidence>
<dbReference type="EMBL" id="NPMS01000004">
    <property type="protein sequence ID" value="OZU88803.1"/>
    <property type="molecule type" value="Genomic_DNA"/>
</dbReference>
<dbReference type="RefSeq" id="WP_094885895.1">
    <property type="nucleotide sequence ID" value="NZ_NPMS01000004.1"/>
</dbReference>
<organism evidence="1 2">
    <name type="scientific">Virgibacillus indicus</name>
    <dbReference type="NCBI Taxonomy" id="2024554"/>
    <lineage>
        <taxon>Bacteria</taxon>
        <taxon>Bacillati</taxon>
        <taxon>Bacillota</taxon>
        <taxon>Bacilli</taxon>
        <taxon>Bacillales</taxon>
        <taxon>Bacillaceae</taxon>
        <taxon>Virgibacillus</taxon>
    </lineage>
</organism>
<evidence type="ECO:0000313" key="1">
    <source>
        <dbReference type="EMBL" id="OZU88803.1"/>
    </source>
</evidence>
<name>A0A265N9X6_9BACI</name>
<dbReference type="AlphaFoldDB" id="A0A265N9X6"/>
<gene>
    <name evidence="1" type="ORF">CIL03_10995</name>
</gene>
<evidence type="ECO:0008006" key="3">
    <source>
        <dbReference type="Google" id="ProtNLM"/>
    </source>
</evidence>